<accession>A0A1M2VI52</accession>
<proteinExistence type="predicted"/>
<reference evidence="2 3" key="1">
    <citation type="submission" date="2016-10" db="EMBL/GenBank/DDBJ databases">
        <title>Genome sequence of the basidiomycete white-rot fungus Trametes pubescens.</title>
        <authorList>
            <person name="Makela M.R."/>
            <person name="Granchi Z."/>
            <person name="Peng M."/>
            <person name="De Vries R.P."/>
            <person name="Grigoriev I."/>
            <person name="Riley R."/>
            <person name="Hilden K."/>
        </authorList>
    </citation>
    <scope>NUCLEOTIDE SEQUENCE [LARGE SCALE GENOMIC DNA]</scope>
    <source>
        <strain evidence="2 3">FBCC735</strain>
    </source>
</reference>
<evidence type="ECO:0000313" key="2">
    <source>
        <dbReference type="EMBL" id="OJT07264.1"/>
    </source>
</evidence>
<keyword evidence="3" id="KW-1185">Reference proteome</keyword>
<name>A0A1M2VI52_TRAPU</name>
<gene>
    <name evidence="2" type="ORF">TRAPUB_1893</name>
</gene>
<feature type="region of interest" description="Disordered" evidence="1">
    <location>
        <begin position="131"/>
        <end position="151"/>
    </location>
</feature>
<evidence type="ECO:0000256" key="1">
    <source>
        <dbReference type="SAM" id="MobiDB-lite"/>
    </source>
</evidence>
<sequence>MYCMDNRLSVWNTIRPKLVEVLEEQRKAREKQAFERKWGNRLYQLRALYTTFLQKDRNIDLRKRTLPGWGDAAQLGCIQSLLTAQEPQADITPDEFAAIQADIFAQGAEFETKARDELAVLLREEGSIVSQHASTSTKRSTEGKGKKITSAADNAVEDSDTLLNRPTALFKCVLESNRHAFSWAGVLEHWQQKHVHSPFTVKPVAVYASIASMKRLLEVLGLPDTARLSEVETLAACGEPICTCGTRLQTYATRPTAKHCYRVYSLVRFNATLVSSVD</sequence>
<dbReference type="Proteomes" id="UP000184267">
    <property type="component" value="Unassembled WGS sequence"/>
</dbReference>
<evidence type="ECO:0000313" key="3">
    <source>
        <dbReference type="Proteomes" id="UP000184267"/>
    </source>
</evidence>
<organism evidence="2 3">
    <name type="scientific">Trametes pubescens</name>
    <name type="common">White-rot fungus</name>
    <dbReference type="NCBI Taxonomy" id="154538"/>
    <lineage>
        <taxon>Eukaryota</taxon>
        <taxon>Fungi</taxon>
        <taxon>Dikarya</taxon>
        <taxon>Basidiomycota</taxon>
        <taxon>Agaricomycotina</taxon>
        <taxon>Agaricomycetes</taxon>
        <taxon>Polyporales</taxon>
        <taxon>Polyporaceae</taxon>
        <taxon>Trametes</taxon>
    </lineage>
</organism>
<dbReference type="AlphaFoldDB" id="A0A1M2VI52"/>
<protein>
    <submittedName>
        <fullName evidence="2">Uncharacterized protein</fullName>
    </submittedName>
</protein>
<dbReference type="EMBL" id="MNAD01001205">
    <property type="protein sequence ID" value="OJT07264.1"/>
    <property type="molecule type" value="Genomic_DNA"/>
</dbReference>
<comment type="caution">
    <text evidence="2">The sequence shown here is derived from an EMBL/GenBank/DDBJ whole genome shotgun (WGS) entry which is preliminary data.</text>
</comment>